<reference evidence="3 4" key="2">
    <citation type="submission" date="2018-11" db="EMBL/GenBank/DDBJ databases">
        <authorList>
            <consortium name="Pathogen Informatics"/>
        </authorList>
    </citation>
    <scope>NUCLEOTIDE SEQUENCE [LARGE SCALE GENOMIC DNA]</scope>
</reference>
<name>A0A0N4YMS4_NIPBR</name>
<evidence type="ECO:0000313" key="4">
    <source>
        <dbReference type="Proteomes" id="UP000271162"/>
    </source>
</evidence>
<dbReference type="EMBL" id="UYSL01023466">
    <property type="protein sequence ID" value="VDL82221.1"/>
    <property type="molecule type" value="Genomic_DNA"/>
</dbReference>
<feature type="transmembrane region" description="Helical" evidence="2">
    <location>
        <begin position="158"/>
        <end position="185"/>
    </location>
</feature>
<feature type="compositionally biased region" description="Polar residues" evidence="1">
    <location>
        <begin position="428"/>
        <end position="452"/>
    </location>
</feature>
<keyword evidence="2" id="KW-0472">Membrane</keyword>
<organism evidence="5">
    <name type="scientific">Nippostrongylus brasiliensis</name>
    <name type="common">Rat hookworm</name>
    <dbReference type="NCBI Taxonomy" id="27835"/>
    <lineage>
        <taxon>Eukaryota</taxon>
        <taxon>Metazoa</taxon>
        <taxon>Ecdysozoa</taxon>
        <taxon>Nematoda</taxon>
        <taxon>Chromadorea</taxon>
        <taxon>Rhabditida</taxon>
        <taxon>Rhabditina</taxon>
        <taxon>Rhabditomorpha</taxon>
        <taxon>Strongyloidea</taxon>
        <taxon>Heligmosomidae</taxon>
        <taxon>Nippostrongylus</taxon>
    </lineage>
</organism>
<sequence>MVPTRPPRAFYPSKCPPPAYRSASGTVTETDTWSEYSGSSGLGKRRASWVNLVESDENLNKHKVNCYPKVKQPNAQHISSRAPSQLAFVSDNYQFHLMNSSCQALPVKAPVPAGTLPPSSAMQSRAPSVVMPPSAALQPKAQPLPEKKRNRLQEMKKVCLRPCCIIIVVLLHLAVISGVIAAIVLSQVLKAPKETHISWLAPEMYRNGQNQPVSIDMKADDEQVRFQMQGALPFKGNYISYYDFKTKLSQTQGWDESWQYLPSPMTANGQQMFNPPIPECEGARWIQIDYSGTNQKNRKCSDCYDFCLPDYGIEKDTVRGSEHLNIVKRVCFYLFAPEWRTYAQANTIEQNQRDFETYYRNRNHLNTAYGSNNGGSDSKWITLQQLPQAIQNVTGNLAGQMGNTVNGMVNTAGDMANGLQVGAFGRSNYGQSQPNYQNNNGRNGQMQPNPSANGFAPAAVNGVVNMNGVNGRNDNTAYNMANNNQAVGAMRL</sequence>
<dbReference type="AlphaFoldDB" id="A0A0N4YMS4"/>
<feature type="region of interest" description="Disordered" evidence="1">
    <location>
        <begin position="427"/>
        <end position="452"/>
    </location>
</feature>
<keyword evidence="2" id="KW-1133">Transmembrane helix</keyword>
<reference evidence="5" key="1">
    <citation type="submission" date="2017-02" db="UniProtKB">
        <authorList>
            <consortium name="WormBaseParasite"/>
        </authorList>
    </citation>
    <scope>IDENTIFICATION</scope>
</reference>
<evidence type="ECO:0000256" key="2">
    <source>
        <dbReference type="SAM" id="Phobius"/>
    </source>
</evidence>
<evidence type="ECO:0000313" key="3">
    <source>
        <dbReference type="EMBL" id="VDL82221.1"/>
    </source>
</evidence>
<keyword evidence="2" id="KW-0812">Transmembrane</keyword>
<evidence type="ECO:0000313" key="5">
    <source>
        <dbReference type="WBParaSite" id="NBR_0001849501-mRNA-1"/>
    </source>
</evidence>
<gene>
    <name evidence="3" type="ORF">NBR_LOCUS18496</name>
</gene>
<protein>
    <submittedName>
        <fullName evidence="5">Chitin synthase</fullName>
    </submittedName>
</protein>
<dbReference type="Proteomes" id="UP000271162">
    <property type="component" value="Unassembled WGS sequence"/>
</dbReference>
<dbReference type="WBParaSite" id="NBR_0001849501-mRNA-1">
    <property type="protein sequence ID" value="NBR_0001849501-mRNA-1"/>
    <property type="gene ID" value="NBR_0001849501"/>
</dbReference>
<accession>A0A0N4YMS4</accession>
<proteinExistence type="predicted"/>
<evidence type="ECO:0000256" key="1">
    <source>
        <dbReference type="SAM" id="MobiDB-lite"/>
    </source>
</evidence>
<keyword evidence="4" id="KW-1185">Reference proteome</keyword>